<evidence type="ECO:0000256" key="2">
    <source>
        <dbReference type="ARBA" id="ARBA00022777"/>
    </source>
</evidence>
<dbReference type="InterPro" id="IPR003594">
    <property type="entry name" value="HATPase_dom"/>
</dbReference>
<keyword evidence="5" id="KW-0812">Transmembrane</keyword>
<dbReference type="SUPFAM" id="SSF55874">
    <property type="entry name" value="ATPase domain of HSP90 chaperone/DNA topoisomerase II/histidine kinase"/>
    <property type="match status" value="1"/>
</dbReference>
<keyword evidence="4" id="KW-0175">Coiled coil</keyword>
<keyword evidence="5" id="KW-1133">Transmembrane helix</keyword>
<dbReference type="GO" id="GO:0046983">
    <property type="term" value="F:protein dimerization activity"/>
    <property type="evidence" value="ECO:0007669"/>
    <property type="project" value="InterPro"/>
</dbReference>
<dbReference type="PROSITE" id="PS51257">
    <property type="entry name" value="PROKAR_LIPOPROTEIN"/>
    <property type="match status" value="1"/>
</dbReference>
<dbReference type="AlphaFoldDB" id="A0A4R1BBA7"/>
<organism evidence="7 8">
    <name type="scientific">Flaviaesturariibacter flavus</name>
    <dbReference type="NCBI Taxonomy" id="2502780"/>
    <lineage>
        <taxon>Bacteria</taxon>
        <taxon>Pseudomonadati</taxon>
        <taxon>Bacteroidota</taxon>
        <taxon>Chitinophagia</taxon>
        <taxon>Chitinophagales</taxon>
        <taxon>Chitinophagaceae</taxon>
        <taxon>Flaviaestuariibacter</taxon>
    </lineage>
</organism>
<dbReference type="EMBL" id="SJZI01000042">
    <property type="protein sequence ID" value="TCJ14237.1"/>
    <property type="molecule type" value="Genomic_DNA"/>
</dbReference>
<dbReference type="SMART" id="SM00387">
    <property type="entry name" value="HATPase_c"/>
    <property type="match status" value="1"/>
</dbReference>
<dbReference type="Pfam" id="PF07730">
    <property type="entry name" value="HisKA_3"/>
    <property type="match status" value="1"/>
</dbReference>
<evidence type="ECO:0000256" key="4">
    <source>
        <dbReference type="SAM" id="Coils"/>
    </source>
</evidence>
<evidence type="ECO:0000259" key="6">
    <source>
        <dbReference type="SMART" id="SM00387"/>
    </source>
</evidence>
<dbReference type="InterPro" id="IPR011712">
    <property type="entry name" value="Sig_transdc_His_kin_sub3_dim/P"/>
</dbReference>
<feature type="transmembrane region" description="Helical" evidence="5">
    <location>
        <begin position="408"/>
        <end position="428"/>
    </location>
</feature>
<dbReference type="Gene3D" id="1.20.5.1930">
    <property type="match status" value="1"/>
</dbReference>
<name>A0A4R1BBA7_9BACT</name>
<dbReference type="PANTHER" id="PTHR24421">
    <property type="entry name" value="NITRATE/NITRITE SENSOR PROTEIN NARX-RELATED"/>
    <property type="match status" value="1"/>
</dbReference>
<protein>
    <submittedName>
        <fullName evidence="7">Sensor histidine kinase</fullName>
    </submittedName>
</protein>
<dbReference type="InterPro" id="IPR050482">
    <property type="entry name" value="Sensor_HK_TwoCompSys"/>
</dbReference>
<keyword evidence="3" id="KW-0902">Two-component regulatory system</keyword>
<dbReference type="Proteomes" id="UP000295334">
    <property type="component" value="Unassembled WGS sequence"/>
</dbReference>
<evidence type="ECO:0000256" key="5">
    <source>
        <dbReference type="SAM" id="Phobius"/>
    </source>
</evidence>
<dbReference type="CDD" id="cd16917">
    <property type="entry name" value="HATPase_UhpB-NarQ-NarX-like"/>
    <property type="match status" value="1"/>
</dbReference>
<dbReference type="SUPFAM" id="SSF48452">
    <property type="entry name" value="TPR-like"/>
    <property type="match status" value="2"/>
</dbReference>
<dbReference type="RefSeq" id="WP_131449167.1">
    <property type="nucleotide sequence ID" value="NZ_SJZI01000042.1"/>
</dbReference>
<keyword evidence="8" id="KW-1185">Reference proteome</keyword>
<feature type="domain" description="Histidine kinase/HSP90-like ATPase" evidence="6">
    <location>
        <begin position="579"/>
        <end position="671"/>
    </location>
</feature>
<dbReference type="GO" id="GO:0016020">
    <property type="term" value="C:membrane"/>
    <property type="evidence" value="ECO:0007669"/>
    <property type="project" value="InterPro"/>
</dbReference>
<accession>A0A4R1BBA7</accession>
<keyword evidence="5" id="KW-0472">Membrane</keyword>
<sequence>MKRLFHFPIFLLLLCAQPLFYGCGKRQRFTDEQSEQAWWDLALRPSWIKFEEDKGPGPRMYADIDSLQRLAGPPTPLSRTRRFDAMAIHHFYHTRDYAAALRSIDSALLNFRTEKAQHRYPRTYLGLLLFAGDLAYRTGQYDRVNELYFRAKRVSDERLPLCERSVYTYNVAMLLYKQQQYEQSARYFREAFNGQEQCADQTTARALQQQEILSNIGLSNLHLRRLDTALFWFDRALTYAEAHRDSLGQRSMDKIRGVIVANKAKVFLARNDLAAAEPLLREGIALNARPGYEVFFAQDVRLDLATLYARSRRYAEMDREMAALRADLDTLPNPVVDKEWYGLMATHSRYQNDVSGELRYFKQYKRLSDSLENVQRRQLGADLLRRLREKELQLQVTLLEQDRRRNTIYLVLLGGGIVLAGLLMWVIARNNRRNQRNLAEVTALNQHIREQQQALELETARRQQLVMEAVIAAQESERSAIGLELHDNINQVLTTVKLHNEMVLDGIGDPKAVLQRSTLYLQQCINEIRALSKRLSAPTLGKISLCDSVAELVQSINLTGKLTIRNECTAVPVAGVRREVHLAIYRIIQEALNNILKHSGASEADLSLRLREDGSLLLDLSDNGQGYRPGKVDGIGITNMRTRAESLGGSFRIGQALPHGCRVEVVIPGAVNEVVPTTKTGASVDRRP</sequence>
<reference evidence="7 8" key="1">
    <citation type="submission" date="2019-03" db="EMBL/GenBank/DDBJ databases">
        <authorList>
            <person name="Kim M.K.M."/>
        </authorList>
    </citation>
    <scope>NUCLEOTIDE SEQUENCE [LARGE SCALE GENOMIC DNA]</scope>
    <source>
        <strain evidence="7 8">17J68-12</strain>
    </source>
</reference>
<comment type="caution">
    <text evidence="7">The sequence shown here is derived from an EMBL/GenBank/DDBJ whole genome shotgun (WGS) entry which is preliminary data.</text>
</comment>
<evidence type="ECO:0000256" key="1">
    <source>
        <dbReference type="ARBA" id="ARBA00022679"/>
    </source>
</evidence>
<dbReference type="InterPro" id="IPR011990">
    <property type="entry name" value="TPR-like_helical_dom_sf"/>
</dbReference>
<dbReference type="InterPro" id="IPR036890">
    <property type="entry name" value="HATPase_C_sf"/>
</dbReference>
<gene>
    <name evidence="7" type="ORF">EPD60_09535</name>
</gene>
<dbReference type="OrthoDB" id="9810447at2"/>
<keyword evidence="2 7" id="KW-0418">Kinase</keyword>
<dbReference type="PANTHER" id="PTHR24421:SF59">
    <property type="entry name" value="OXYGEN SENSOR HISTIDINE KINASE NREB"/>
    <property type="match status" value="1"/>
</dbReference>
<dbReference type="Gene3D" id="1.25.40.10">
    <property type="entry name" value="Tetratricopeptide repeat domain"/>
    <property type="match status" value="1"/>
</dbReference>
<proteinExistence type="predicted"/>
<evidence type="ECO:0000256" key="3">
    <source>
        <dbReference type="ARBA" id="ARBA00023012"/>
    </source>
</evidence>
<evidence type="ECO:0000313" key="7">
    <source>
        <dbReference type="EMBL" id="TCJ14237.1"/>
    </source>
</evidence>
<keyword evidence="1" id="KW-0808">Transferase</keyword>
<evidence type="ECO:0000313" key="8">
    <source>
        <dbReference type="Proteomes" id="UP000295334"/>
    </source>
</evidence>
<dbReference type="Pfam" id="PF02518">
    <property type="entry name" value="HATPase_c"/>
    <property type="match status" value="1"/>
</dbReference>
<dbReference type="GO" id="GO:0000155">
    <property type="term" value="F:phosphorelay sensor kinase activity"/>
    <property type="evidence" value="ECO:0007669"/>
    <property type="project" value="InterPro"/>
</dbReference>
<dbReference type="Gene3D" id="3.30.565.10">
    <property type="entry name" value="Histidine kinase-like ATPase, C-terminal domain"/>
    <property type="match status" value="1"/>
</dbReference>
<feature type="coiled-coil region" evidence="4">
    <location>
        <begin position="438"/>
        <end position="468"/>
    </location>
</feature>